<accession>A0A1T4XND8</accession>
<dbReference type="Proteomes" id="UP000190027">
    <property type="component" value="Unassembled WGS sequence"/>
</dbReference>
<gene>
    <name evidence="5" type="ORF">SAMN02745704_02295</name>
</gene>
<feature type="compositionally biased region" description="Basic and acidic residues" evidence="3">
    <location>
        <begin position="1"/>
        <end position="63"/>
    </location>
</feature>
<evidence type="ECO:0000256" key="1">
    <source>
        <dbReference type="ARBA" id="ARBA00022603"/>
    </source>
</evidence>
<evidence type="ECO:0000256" key="3">
    <source>
        <dbReference type="SAM" id="MobiDB-lite"/>
    </source>
</evidence>
<dbReference type="Pfam" id="PF08032">
    <property type="entry name" value="SpoU_sub_bind"/>
    <property type="match status" value="1"/>
</dbReference>
<protein>
    <submittedName>
        <fullName evidence="5">23S rRNA (Guanosine2251-2'-O)-methyltransferase</fullName>
    </submittedName>
</protein>
<dbReference type="Gene3D" id="3.40.1280.10">
    <property type="match status" value="1"/>
</dbReference>
<dbReference type="InterPro" id="IPR013123">
    <property type="entry name" value="SpoU_subst-bd"/>
</dbReference>
<dbReference type="PANTHER" id="PTHR46429:SF1">
    <property type="entry name" value="23S RRNA (GUANOSINE-2'-O-)-METHYLTRANSFERASE RLMB"/>
    <property type="match status" value="1"/>
</dbReference>
<keyword evidence="1 5" id="KW-0489">Methyltransferase</keyword>
<organism evidence="5 6">
    <name type="scientific">Paucidesulfovibrio gracilis DSM 16080</name>
    <dbReference type="NCBI Taxonomy" id="1121449"/>
    <lineage>
        <taxon>Bacteria</taxon>
        <taxon>Pseudomonadati</taxon>
        <taxon>Thermodesulfobacteriota</taxon>
        <taxon>Desulfovibrionia</taxon>
        <taxon>Desulfovibrionales</taxon>
        <taxon>Desulfovibrionaceae</taxon>
        <taxon>Paucidesulfovibrio</taxon>
    </lineage>
</organism>
<dbReference type="PANTHER" id="PTHR46429">
    <property type="entry name" value="23S RRNA (GUANOSINE-2'-O-)-METHYLTRANSFERASE RLMB"/>
    <property type="match status" value="1"/>
</dbReference>
<proteinExistence type="predicted"/>
<dbReference type="InterPro" id="IPR029064">
    <property type="entry name" value="Ribosomal_eL30-like_sf"/>
</dbReference>
<dbReference type="Gene3D" id="3.30.1330.30">
    <property type="match status" value="1"/>
</dbReference>
<dbReference type="InterPro" id="IPR029026">
    <property type="entry name" value="tRNA_m1G_MTases_N"/>
</dbReference>
<dbReference type="InterPro" id="IPR029028">
    <property type="entry name" value="Alpha/beta_knot_MTases"/>
</dbReference>
<dbReference type="EMBL" id="FUYC01000013">
    <property type="protein sequence ID" value="SKA91056.1"/>
    <property type="molecule type" value="Genomic_DNA"/>
</dbReference>
<dbReference type="InterPro" id="IPR004441">
    <property type="entry name" value="rRNA_MeTrfase_TrmH"/>
</dbReference>
<feature type="region of interest" description="Disordered" evidence="3">
    <location>
        <begin position="1"/>
        <end position="89"/>
    </location>
</feature>
<evidence type="ECO:0000256" key="2">
    <source>
        <dbReference type="ARBA" id="ARBA00022679"/>
    </source>
</evidence>
<dbReference type="STRING" id="1121449.SAMN02745704_02295"/>
<dbReference type="Pfam" id="PF00588">
    <property type="entry name" value="SpoU_methylase"/>
    <property type="match status" value="1"/>
</dbReference>
<evidence type="ECO:0000313" key="6">
    <source>
        <dbReference type="Proteomes" id="UP000190027"/>
    </source>
</evidence>
<feature type="domain" description="RNA 2-O ribose methyltransferase substrate binding" evidence="4">
    <location>
        <begin position="87"/>
        <end position="162"/>
    </location>
</feature>
<dbReference type="NCBIfam" id="TIGR00186">
    <property type="entry name" value="rRNA_methyl_3"/>
    <property type="match status" value="1"/>
</dbReference>
<sequence>MHKSKPDKSGMKRRFDRENRNAAGRKEQSQQRPPRDRDTEPQDRSKPEQRQKFDARGDRRANADKGAAPRGPNTRQAKRPKGADKNYVAGRKPVAELLESAPGRVDMVNIRKGRVDAKISAIVDLCADNGIRYKFVDAASLERLHKGNHQGVVAQVAGLEYTDLDTLLQRGLEAPLPLIIVLDRVQDTGNVGALARTLYALGGAGIVVPQHEGAYIGSGAIKASAGALTMLPVSKVVNVARTVEQLARQGWTTYCADQGEASENVFAPDTDLTLPGVLVLGNEEKGVRPGVAKACDRSLHIPFARRFDSLNVSSAGSSLMTLFALQATKNNG</sequence>
<dbReference type="AlphaFoldDB" id="A0A1T4XND8"/>
<dbReference type="SMART" id="SM00967">
    <property type="entry name" value="SpoU_sub_bind"/>
    <property type="match status" value="1"/>
</dbReference>
<dbReference type="SUPFAM" id="SSF55315">
    <property type="entry name" value="L30e-like"/>
    <property type="match status" value="1"/>
</dbReference>
<keyword evidence="6" id="KW-1185">Reference proteome</keyword>
<dbReference type="GO" id="GO:0003723">
    <property type="term" value="F:RNA binding"/>
    <property type="evidence" value="ECO:0007669"/>
    <property type="project" value="InterPro"/>
</dbReference>
<dbReference type="SUPFAM" id="SSF75217">
    <property type="entry name" value="alpha/beta knot"/>
    <property type="match status" value="1"/>
</dbReference>
<dbReference type="CDD" id="cd18103">
    <property type="entry name" value="SpoU-like_RlmB"/>
    <property type="match status" value="1"/>
</dbReference>
<dbReference type="GO" id="GO:0006396">
    <property type="term" value="P:RNA processing"/>
    <property type="evidence" value="ECO:0007669"/>
    <property type="project" value="InterPro"/>
</dbReference>
<name>A0A1T4XND8_9BACT</name>
<keyword evidence="2 5" id="KW-0808">Transferase</keyword>
<dbReference type="RefSeq" id="WP_234990718.1">
    <property type="nucleotide sequence ID" value="NZ_FUYC01000013.1"/>
</dbReference>
<reference evidence="5 6" key="1">
    <citation type="submission" date="2017-02" db="EMBL/GenBank/DDBJ databases">
        <authorList>
            <person name="Peterson S.W."/>
        </authorList>
    </citation>
    <scope>NUCLEOTIDE SEQUENCE [LARGE SCALE GENOMIC DNA]</scope>
    <source>
        <strain evidence="5 6">DSM 16080</strain>
    </source>
</reference>
<dbReference type="GO" id="GO:0032259">
    <property type="term" value="P:methylation"/>
    <property type="evidence" value="ECO:0007669"/>
    <property type="project" value="UniProtKB-KW"/>
</dbReference>
<evidence type="ECO:0000313" key="5">
    <source>
        <dbReference type="EMBL" id="SKA91056.1"/>
    </source>
</evidence>
<dbReference type="GO" id="GO:0008173">
    <property type="term" value="F:RNA methyltransferase activity"/>
    <property type="evidence" value="ECO:0007669"/>
    <property type="project" value="InterPro"/>
</dbReference>
<dbReference type="InterPro" id="IPR001537">
    <property type="entry name" value="SpoU_MeTrfase"/>
</dbReference>
<dbReference type="GO" id="GO:0005829">
    <property type="term" value="C:cytosol"/>
    <property type="evidence" value="ECO:0007669"/>
    <property type="project" value="TreeGrafter"/>
</dbReference>
<evidence type="ECO:0000259" key="4">
    <source>
        <dbReference type="SMART" id="SM00967"/>
    </source>
</evidence>